<dbReference type="Proteomes" id="UP000662888">
    <property type="component" value="Chromosome"/>
</dbReference>
<name>A0AA49A880_9BURK</name>
<dbReference type="EMBL" id="CP065053">
    <property type="protein sequence ID" value="QPI49562.1"/>
    <property type="molecule type" value="Genomic_DNA"/>
</dbReference>
<reference evidence="1 2" key="1">
    <citation type="submission" date="2020-11" db="EMBL/GenBank/DDBJ databases">
        <authorList>
            <person name="Sun Q."/>
        </authorList>
    </citation>
    <scope>NUCLEOTIDE SEQUENCE [LARGE SCALE GENOMIC DNA]</scope>
    <source>
        <strain evidence="1 2">P8398</strain>
    </source>
</reference>
<organism evidence="1 2">
    <name type="scientific">Massilia antarctica</name>
    <dbReference type="NCBI Taxonomy" id="2765360"/>
    <lineage>
        <taxon>Bacteria</taxon>
        <taxon>Pseudomonadati</taxon>
        <taxon>Pseudomonadota</taxon>
        <taxon>Betaproteobacteria</taxon>
        <taxon>Burkholderiales</taxon>
        <taxon>Oxalobacteraceae</taxon>
        <taxon>Telluria group</taxon>
        <taxon>Massilia</taxon>
    </lineage>
</organism>
<proteinExistence type="predicted"/>
<evidence type="ECO:0000313" key="2">
    <source>
        <dbReference type="Proteomes" id="UP000662888"/>
    </source>
</evidence>
<evidence type="ECO:0000313" key="1">
    <source>
        <dbReference type="EMBL" id="QPI49562.1"/>
    </source>
</evidence>
<gene>
    <name evidence="1" type="ORF">IV454_29720</name>
</gene>
<protein>
    <submittedName>
        <fullName evidence="1">Uncharacterized protein</fullName>
    </submittedName>
</protein>
<dbReference type="RefSeq" id="WP_206089231.1">
    <property type="nucleotide sequence ID" value="NZ_CP065053.1"/>
</dbReference>
<accession>A0AA49A880</accession>
<sequence length="60" mass="6865">MPEREYVPLLAPVGDKIVRMLVTDPERTSQIYKAFIIPLDRRPPAPANVLLHKRIPLCSE</sequence>
<keyword evidence="2" id="KW-1185">Reference proteome</keyword>